<dbReference type="InterPro" id="IPR029063">
    <property type="entry name" value="SAM-dependent_MTases_sf"/>
</dbReference>
<dbReference type="EC" id="2.1.1.72" evidence="1"/>
<dbReference type="PRINTS" id="PR00507">
    <property type="entry name" value="N12N6MTFRASE"/>
</dbReference>
<proteinExistence type="predicted"/>
<dbReference type="Gene3D" id="3.40.50.150">
    <property type="entry name" value="Vaccinia Virus protein VP39"/>
    <property type="match status" value="1"/>
</dbReference>
<evidence type="ECO:0000259" key="6">
    <source>
        <dbReference type="Pfam" id="PF02384"/>
    </source>
</evidence>
<dbReference type="Pfam" id="PF18135">
    <property type="entry name" value="Type_ISP_C"/>
    <property type="match status" value="1"/>
</dbReference>
<dbReference type="InterPro" id="IPR050953">
    <property type="entry name" value="N4_N6_ade-DNA_methylase"/>
</dbReference>
<organism evidence="8 9">
    <name type="scientific">Microbispora hainanensis</name>
    <dbReference type="NCBI Taxonomy" id="568844"/>
    <lineage>
        <taxon>Bacteria</taxon>
        <taxon>Bacillati</taxon>
        <taxon>Actinomycetota</taxon>
        <taxon>Actinomycetes</taxon>
        <taxon>Streptosporangiales</taxon>
        <taxon>Streptosporangiaceae</taxon>
        <taxon>Microbispora</taxon>
    </lineage>
</organism>
<evidence type="ECO:0000313" key="8">
    <source>
        <dbReference type="EMBL" id="WUP76552.1"/>
    </source>
</evidence>
<evidence type="ECO:0000256" key="4">
    <source>
        <dbReference type="ARBA" id="ARBA00047942"/>
    </source>
</evidence>
<evidence type="ECO:0000259" key="7">
    <source>
        <dbReference type="Pfam" id="PF18135"/>
    </source>
</evidence>
<dbReference type="EMBL" id="CP108085">
    <property type="protein sequence ID" value="WUP76552.1"/>
    <property type="molecule type" value="Genomic_DNA"/>
</dbReference>
<evidence type="ECO:0000256" key="1">
    <source>
        <dbReference type="ARBA" id="ARBA00011900"/>
    </source>
</evidence>
<dbReference type="Pfam" id="PF02384">
    <property type="entry name" value="N6_Mtase"/>
    <property type="match status" value="1"/>
</dbReference>
<dbReference type="SUPFAM" id="SSF53335">
    <property type="entry name" value="S-adenosyl-L-methionine-dependent methyltransferases"/>
    <property type="match status" value="1"/>
</dbReference>
<dbReference type="PANTHER" id="PTHR33841">
    <property type="entry name" value="DNA METHYLTRANSFERASE YEEA-RELATED"/>
    <property type="match status" value="1"/>
</dbReference>
<sequence>MTMRNPLRTGESPESTARSSQRDTLSHIVADFRREVARKLGRGGNPEDQLRGPLEVLLQRLGTRIGLKVTPYGEVPLRDIGSRPDYAVDVERSRVGYIELKAPGRSVPESPTWRASERERRQCERLCELPNLIYSDGTDWIRYQNGVPGKVVRLNGSDASLTAFDALIREFLLWAPDPPRSVRDLIRVTSGLCRLLRDTVAELLEAEKTGPEIGPFTHLAQDWRALLFPALSNSEFADAYAQTVTFSLLLAREAGIDFTHHDLVQIAKQLGKQHPLLGSALSHLAEPLIAQQLTILDTLRVVIGAADWNRLPQTDRTSYWDLYELFLQEYDPELRKKSGAYYTPEPVARFMVDFVDQILKTRMRTNGFADKNVVALDPAMGTGTFLMEIIRSVADTIAAEDNVLAVRDHLGDLCRSRLIGFERSAGPFAVAELRLHQTLRETYRTDIPEKGLRFLIDTLDDPNGRFIDRGLAYNELQRARDQANKIKRETPIVVVIGNPPYLERARQQDPAPWIERRRDPGYLTDLRFRPSLDEFRLPEHSRLAYKLANTATYFWRWATWKVFDANPEHPAGIVAFITTSAYLSTEAFAGMRKYLRETTDEGWIIDLSPEHHQPPQSTRVFRGVQQPICIGIFARYGSPDRKRPATVHYTALHGRREEKFEAMAAGIPLDAAEQWQECPAYLTAPFMPVAENWLSLPPLLELMPWHEPGVKANRTWVCAPSPEVLERRWRRLVAEGFPDDLFKRTRDLAPTSLVAGLPPLADATALPRITPYAFRSFDRQFLFEDPRVIDYPRQPLWDVRGARQIYVSTQHGQPLSSGPGLTFTENVPDQHHFNGRGGRVVPLYRDQPGVKPNVALNRAEFRGGRVSWLG</sequence>
<keyword evidence="9" id="KW-1185">Reference proteome</keyword>
<accession>A0ABZ1SW00</accession>
<dbReference type="RefSeq" id="WP_328709921.1">
    <property type="nucleotide sequence ID" value="NZ_CP108085.1"/>
</dbReference>
<evidence type="ECO:0000313" key="9">
    <source>
        <dbReference type="Proteomes" id="UP001432011"/>
    </source>
</evidence>
<feature type="domain" description="Type ISP restriction-modification enzyme LLaBIII C-terminal specificity" evidence="7">
    <location>
        <begin position="701"/>
        <end position="855"/>
    </location>
</feature>
<dbReference type="GO" id="GO:0032259">
    <property type="term" value="P:methylation"/>
    <property type="evidence" value="ECO:0007669"/>
    <property type="project" value="UniProtKB-KW"/>
</dbReference>
<keyword evidence="2 8" id="KW-0489">Methyltransferase</keyword>
<protein>
    <recommendedName>
        <fullName evidence="1">site-specific DNA-methyltransferase (adenine-specific)</fullName>
        <ecNumber evidence="1">2.1.1.72</ecNumber>
    </recommendedName>
</protein>
<dbReference type="Proteomes" id="UP001432011">
    <property type="component" value="Chromosome"/>
</dbReference>
<evidence type="ECO:0000256" key="5">
    <source>
        <dbReference type="SAM" id="MobiDB-lite"/>
    </source>
</evidence>
<reference evidence="8" key="1">
    <citation type="submission" date="2022-10" db="EMBL/GenBank/DDBJ databases">
        <title>The complete genomes of actinobacterial strains from the NBC collection.</title>
        <authorList>
            <person name="Joergensen T.S."/>
            <person name="Alvarez Arevalo M."/>
            <person name="Sterndorff E.B."/>
            <person name="Faurdal D."/>
            <person name="Vuksanovic O."/>
            <person name="Mourched A.-S."/>
            <person name="Charusanti P."/>
            <person name="Shaw S."/>
            <person name="Blin K."/>
            <person name="Weber T."/>
        </authorList>
    </citation>
    <scope>NUCLEOTIDE SEQUENCE</scope>
    <source>
        <strain evidence="8">NBC_00254</strain>
    </source>
</reference>
<feature type="region of interest" description="Disordered" evidence="5">
    <location>
        <begin position="1"/>
        <end position="24"/>
    </location>
</feature>
<dbReference type="PANTHER" id="PTHR33841:SF1">
    <property type="entry name" value="DNA METHYLTRANSFERASE A"/>
    <property type="match status" value="1"/>
</dbReference>
<comment type="catalytic activity">
    <reaction evidence="4">
        <text>a 2'-deoxyadenosine in DNA + S-adenosyl-L-methionine = an N(6)-methyl-2'-deoxyadenosine in DNA + S-adenosyl-L-homocysteine + H(+)</text>
        <dbReference type="Rhea" id="RHEA:15197"/>
        <dbReference type="Rhea" id="RHEA-COMP:12418"/>
        <dbReference type="Rhea" id="RHEA-COMP:12419"/>
        <dbReference type="ChEBI" id="CHEBI:15378"/>
        <dbReference type="ChEBI" id="CHEBI:57856"/>
        <dbReference type="ChEBI" id="CHEBI:59789"/>
        <dbReference type="ChEBI" id="CHEBI:90615"/>
        <dbReference type="ChEBI" id="CHEBI:90616"/>
        <dbReference type="EC" id="2.1.1.72"/>
    </reaction>
</comment>
<evidence type="ECO:0000256" key="3">
    <source>
        <dbReference type="ARBA" id="ARBA00022679"/>
    </source>
</evidence>
<gene>
    <name evidence="8" type="ORF">OG913_05905</name>
</gene>
<dbReference type="InterPro" id="IPR003356">
    <property type="entry name" value="DNA_methylase_A-5"/>
</dbReference>
<dbReference type="InterPro" id="IPR041635">
    <property type="entry name" value="Type_ISP_LLaBIII_C"/>
</dbReference>
<feature type="domain" description="DNA methylase adenine-specific" evidence="6">
    <location>
        <begin position="321"/>
        <end position="433"/>
    </location>
</feature>
<name>A0ABZ1SW00_9ACTN</name>
<keyword evidence="3" id="KW-0808">Transferase</keyword>
<evidence type="ECO:0000256" key="2">
    <source>
        <dbReference type="ARBA" id="ARBA00022603"/>
    </source>
</evidence>
<dbReference type="GO" id="GO:0008168">
    <property type="term" value="F:methyltransferase activity"/>
    <property type="evidence" value="ECO:0007669"/>
    <property type="project" value="UniProtKB-KW"/>
</dbReference>